<dbReference type="GeneID" id="90074308"/>
<sequence length="507" mass="59273">MLGTKDLITSPAYYSSHWSCGYCNLKEKQRTPQLVASSSVGIHLYKCSPEKYESLVNRGYRRSGEYLYRHDLLRNCCQLYTIRTSYHQTSNNTFFNPSKDQKRCINKFANFLKIDLKNPKNKFRFEESILNLQRSDPKVFRTVIEPAQFSEKKFELYKKYQCKVHKDKPSEVTQKSFKRFLCTNPFSEYFSDEELNDLNEWDVIEDSKRIFTAMGAFHECYYINNEMVAISVIDILPNSISSVYFIWDPDYANLGLGNFSALRDMILTYKLNKKHYYLGYYVPTCPKMFYKKKYGGELLDIANHRFVNLKYLEENDLMEEGKPFIMKEVKEDMDVKNINLDHLEPMTFEDESIYPETWKIEEGNKLINISKTLYGPDGSVTKNENKIYSEGKQMFPTLAAPKIDPLPTVYLTKWESENNESENEEEEDTFPKVQFGSIPLWGLNEIIRKRKSFSIEDDIVMLQMQFNQLMIVPGDFVASDAEFSSDVLNLLRSIGPNILKDSAVIKP</sequence>
<evidence type="ECO:0000256" key="2">
    <source>
        <dbReference type="ARBA" id="ARBA00012025"/>
    </source>
</evidence>
<gene>
    <name evidence="7" type="ORF">DASC09_036580</name>
</gene>
<comment type="similarity">
    <text evidence="1">Belongs to the R-transferase family.</text>
</comment>
<dbReference type="RefSeq" id="XP_064853329.1">
    <property type="nucleotide sequence ID" value="XM_064997257.1"/>
</dbReference>
<name>A0AAV5QN71_9ASCO</name>
<comment type="caution">
    <text evidence="7">The sequence shown here is derived from an EMBL/GenBank/DDBJ whole genome shotgun (WGS) entry which is preliminary data.</text>
</comment>
<accession>A0AAV5QN71</accession>
<dbReference type="GO" id="GO:0005737">
    <property type="term" value="C:cytoplasm"/>
    <property type="evidence" value="ECO:0007669"/>
    <property type="project" value="TreeGrafter"/>
</dbReference>
<dbReference type="Pfam" id="PF04376">
    <property type="entry name" value="ATE_N"/>
    <property type="match status" value="1"/>
</dbReference>
<dbReference type="PANTHER" id="PTHR21367">
    <property type="entry name" value="ARGININE-TRNA-PROTEIN TRANSFERASE 1"/>
    <property type="match status" value="1"/>
</dbReference>
<evidence type="ECO:0000256" key="1">
    <source>
        <dbReference type="ARBA" id="ARBA00009991"/>
    </source>
</evidence>
<keyword evidence="4" id="KW-0012">Acyltransferase</keyword>
<dbReference type="SUPFAM" id="SSF55729">
    <property type="entry name" value="Acyl-CoA N-acyltransferases (Nat)"/>
    <property type="match status" value="1"/>
</dbReference>
<evidence type="ECO:0000259" key="5">
    <source>
        <dbReference type="Pfam" id="PF04376"/>
    </source>
</evidence>
<reference evidence="7 8" key="1">
    <citation type="journal article" date="2023" name="Elife">
        <title>Identification of key yeast species and microbe-microbe interactions impacting larval growth of Drosophila in the wild.</title>
        <authorList>
            <person name="Mure A."/>
            <person name="Sugiura Y."/>
            <person name="Maeda R."/>
            <person name="Honda K."/>
            <person name="Sakurai N."/>
            <person name="Takahashi Y."/>
            <person name="Watada M."/>
            <person name="Katoh T."/>
            <person name="Gotoh A."/>
            <person name="Gotoh Y."/>
            <person name="Taniguchi I."/>
            <person name="Nakamura K."/>
            <person name="Hayashi T."/>
            <person name="Katayama T."/>
            <person name="Uemura T."/>
            <person name="Hattori Y."/>
        </authorList>
    </citation>
    <scope>NUCLEOTIDE SEQUENCE [LARGE SCALE GENOMIC DNA]</scope>
    <source>
        <strain evidence="7 8">SC-9</strain>
    </source>
</reference>
<organism evidence="7 8">
    <name type="scientific">Saccharomycopsis crataegensis</name>
    <dbReference type="NCBI Taxonomy" id="43959"/>
    <lineage>
        <taxon>Eukaryota</taxon>
        <taxon>Fungi</taxon>
        <taxon>Dikarya</taxon>
        <taxon>Ascomycota</taxon>
        <taxon>Saccharomycotina</taxon>
        <taxon>Saccharomycetes</taxon>
        <taxon>Saccharomycopsidaceae</taxon>
        <taxon>Saccharomycopsis</taxon>
    </lineage>
</organism>
<dbReference type="InterPro" id="IPR007472">
    <property type="entry name" value="N-end_Aminoacyl_Trfase_C"/>
</dbReference>
<dbReference type="AlphaFoldDB" id="A0AAV5QN71"/>
<dbReference type="Pfam" id="PF04377">
    <property type="entry name" value="ATE_C"/>
    <property type="match status" value="1"/>
</dbReference>
<evidence type="ECO:0000256" key="3">
    <source>
        <dbReference type="ARBA" id="ARBA00022679"/>
    </source>
</evidence>
<proteinExistence type="inferred from homology"/>
<evidence type="ECO:0000313" key="7">
    <source>
        <dbReference type="EMBL" id="GMM36333.1"/>
    </source>
</evidence>
<dbReference type="InterPro" id="IPR007471">
    <property type="entry name" value="N-end_Aminoacyl_Trfase_N"/>
</dbReference>
<evidence type="ECO:0000313" key="8">
    <source>
        <dbReference type="Proteomes" id="UP001360560"/>
    </source>
</evidence>
<keyword evidence="8" id="KW-1185">Reference proteome</keyword>
<dbReference type="GO" id="GO:0004057">
    <property type="term" value="F:arginyl-tRNA--protein transferase activity"/>
    <property type="evidence" value="ECO:0007669"/>
    <property type="project" value="UniProtKB-EC"/>
</dbReference>
<keyword evidence="3" id="KW-0808">Transferase</keyword>
<evidence type="ECO:0000256" key="4">
    <source>
        <dbReference type="ARBA" id="ARBA00023315"/>
    </source>
</evidence>
<feature type="domain" description="N-end aminoacyl transferase N-terminal" evidence="5">
    <location>
        <begin position="19"/>
        <end position="103"/>
    </location>
</feature>
<feature type="domain" description="N-end rule aminoacyl transferase C-terminal" evidence="6">
    <location>
        <begin position="153"/>
        <end position="295"/>
    </location>
</feature>
<protein>
    <recommendedName>
        <fullName evidence="2">arginyltransferase</fullName>
        <ecNumber evidence="2">2.3.2.8</ecNumber>
    </recommendedName>
</protein>
<dbReference type="PANTHER" id="PTHR21367:SF1">
    <property type="entry name" value="ARGINYL-TRNA--PROTEIN TRANSFERASE 1"/>
    <property type="match status" value="1"/>
</dbReference>
<dbReference type="EMBL" id="BTFZ01000011">
    <property type="protein sequence ID" value="GMM36333.1"/>
    <property type="molecule type" value="Genomic_DNA"/>
</dbReference>
<evidence type="ECO:0000259" key="6">
    <source>
        <dbReference type="Pfam" id="PF04377"/>
    </source>
</evidence>
<dbReference type="EC" id="2.3.2.8" evidence="2"/>
<dbReference type="Proteomes" id="UP001360560">
    <property type="component" value="Unassembled WGS sequence"/>
</dbReference>
<dbReference type="InterPro" id="IPR016181">
    <property type="entry name" value="Acyl_CoA_acyltransferase"/>
</dbReference>
<dbReference type="InterPro" id="IPR030700">
    <property type="entry name" value="N-end_Aminoacyl_Trfase"/>
</dbReference>